<organism evidence="1 2">
    <name type="scientific">Streptomyces roseoverticillatus</name>
    <dbReference type="NCBI Taxonomy" id="66429"/>
    <lineage>
        <taxon>Bacteria</taxon>
        <taxon>Bacillati</taxon>
        <taxon>Actinomycetota</taxon>
        <taxon>Actinomycetes</taxon>
        <taxon>Kitasatosporales</taxon>
        <taxon>Streptomycetaceae</taxon>
        <taxon>Streptomyces</taxon>
    </lineage>
</organism>
<gene>
    <name evidence="1" type="ORF">AB0L03_17490</name>
</gene>
<dbReference type="RefSeq" id="WP_366088628.1">
    <property type="nucleotide sequence ID" value="NZ_JBFASG010000016.1"/>
</dbReference>
<dbReference type="EMBL" id="JBFASG010000016">
    <property type="protein sequence ID" value="MEV4924611.1"/>
    <property type="molecule type" value="Genomic_DNA"/>
</dbReference>
<comment type="caution">
    <text evidence="1">The sequence shown here is derived from an EMBL/GenBank/DDBJ whole genome shotgun (WGS) entry which is preliminary data.</text>
</comment>
<name>A0ABV3IXW0_9ACTN</name>
<accession>A0ABV3IXW0</accession>
<evidence type="ECO:0000313" key="1">
    <source>
        <dbReference type="EMBL" id="MEV4924611.1"/>
    </source>
</evidence>
<dbReference type="Proteomes" id="UP001552479">
    <property type="component" value="Unassembled WGS sequence"/>
</dbReference>
<sequence>MARLKASDVRSGDLVYIRGETRAIKDIRRQETSRGTELVLVFKKGAPVRIRPSDTIETSRYQRPPARW</sequence>
<reference evidence="1 2" key="1">
    <citation type="submission" date="2024-06" db="EMBL/GenBank/DDBJ databases">
        <title>The Natural Products Discovery Center: Release of the First 8490 Sequenced Strains for Exploring Actinobacteria Biosynthetic Diversity.</title>
        <authorList>
            <person name="Kalkreuter E."/>
            <person name="Kautsar S.A."/>
            <person name="Yang D."/>
            <person name="Bader C.D."/>
            <person name="Teijaro C.N."/>
            <person name="Fluegel L."/>
            <person name="Davis C.M."/>
            <person name="Simpson J.R."/>
            <person name="Lauterbach L."/>
            <person name="Steele A.D."/>
            <person name="Gui C."/>
            <person name="Meng S."/>
            <person name="Li G."/>
            <person name="Viehrig K."/>
            <person name="Ye F."/>
            <person name="Su P."/>
            <person name="Kiefer A.F."/>
            <person name="Nichols A."/>
            <person name="Cepeda A.J."/>
            <person name="Yan W."/>
            <person name="Fan B."/>
            <person name="Jiang Y."/>
            <person name="Adhikari A."/>
            <person name="Zheng C.-J."/>
            <person name="Schuster L."/>
            <person name="Cowan T.M."/>
            <person name="Smanski M.J."/>
            <person name="Chevrette M.G."/>
            <person name="De Carvalho L.P.S."/>
            <person name="Shen B."/>
        </authorList>
    </citation>
    <scope>NUCLEOTIDE SEQUENCE [LARGE SCALE GENOMIC DNA]</scope>
    <source>
        <strain evidence="1 2">NPDC053791</strain>
    </source>
</reference>
<protein>
    <submittedName>
        <fullName evidence="1">Uncharacterized protein</fullName>
    </submittedName>
</protein>
<evidence type="ECO:0000313" key="2">
    <source>
        <dbReference type="Proteomes" id="UP001552479"/>
    </source>
</evidence>
<keyword evidence="2" id="KW-1185">Reference proteome</keyword>
<proteinExistence type="predicted"/>